<keyword evidence="1" id="KW-0812">Transmembrane</keyword>
<accession>A0ABM7Q8G6</accession>
<organism evidence="2 3">
    <name type="scientific">Noviluteimonas caseinilytica</name>
    <dbReference type="NCBI Taxonomy" id="2675101"/>
    <lineage>
        <taxon>Bacteria</taxon>
        <taxon>Pseudomonadati</taxon>
        <taxon>Pseudomonadota</taxon>
        <taxon>Gammaproteobacteria</taxon>
        <taxon>Lysobacterales</taxon>
        <taxon>Lysobacteraceae</taxon>
        <taxon>Noviluteimonas</taxon>
    </lineage>
</organism>
<evidence type="ECO:0000313" key="2">
    <source>
        <dbReference type="EMBL" id="BCT93689.1"/>
    </source>
</evidence>
<keyword evidence="1" id="KW-0472">Membrane</keyword>
<feature type="transmembrane region" description="Helical" evidence="1">
    <location>
        <begin position="47"/>
        <end position="70"/>
    </location>
</feature>
<evidence type="ECO:0000313" key="3">
    <source>
        <dbReference type="Proteomes" id="UP000681317"/>
    </source>
</evidence>
<feature type="transmembrane region" description="Helical" evidence="1">
    <location>
        <begin position="77"/>
        <end position="95"/>
    </location>
</feature>
<sequence>MKFKSPVSSRYAAMLMVLAAVIHSLVAFDLVLHFIPDTPEAQALWAVGPLVKCLWIAFVILGAATAILLYRAPLAGFLSSLLASACLYLASVGLWQGVKGGFWIVMAANVLAAFGAWQAIRPKTTRGSA</sequence>
<gene>
    <name evidence="2" type="ORF">LYSCAS_27130</name>
</gene>
<dbReference type="RefSeq" id="WP_213434613.1">
    <property type="nucleotide sequence ID" value="NZ_AP024545.1"/>
</dbReference>
<reference evidence="2 3" key="1">
    <citation type="submission" date="2021-03" db="EMBL/GenBank/DDBJ databases">
        <title>Complete Genome Sequences of Two Lysobacter Strains Isolated from Sea Water (Lysobacter caseinilyticus) and Soil (Lysobacter helvus) in South Korea.</title>
        <authorList>
            <person name="Watanabe Y."/>
            <person name="Arakawa K."/>
        </authorList>
    </citation>
    <scope>NUCLEOTIDE SEQUENCE [LARGE SCALE GENOMIC DNA]</scope>
    <source>
        <strain evidence="2 3">KVB24</strain>
    </source>
</reference>
<protein>
    <recommendedName>
        <fullName evidence="4">DoxX-like protein</fullName>
    </recommendedName>
</protein>
<proteinExistence type="predicted"/>
<feature type="transmembrane region" description="Helical" evidence="1">
    <location>
        <begin position="101"/>
        <end position="120"/>
    </location>
</feature>
<feature type="transmembrane region" description="Helical" evidence="1">
    <location>
        <begin position="12"/>
        <end position="35"/>
    </location>
</feature>
<keyword evidence="3" id="KW-1185">Reference proteome</keyword>
<dbReference type="Proteomes" id="UP000681317">
    <property type="component" value="Chromosome"/>
</dbReference>
<dbReference type="EMBL" id="AP024545">
    <property type="protein sequence ID" value="BCT93689.1"/>
    <property type="molecule type" value="Genomic_DNA"/>
</dbReference>
<evidence type="ECO:0000256" key="1">
    <source>
        <dbReference type="SAM" id="Phobius"/>
    </source>
</evidence>
<name>A0ABM7Q8G6_9GAMM</name>
<evidence type="ECO:0008006" key="4">
    <source>
        <dbReference type="Google" id="ProtNLM"/>
    </source>
</evidence>
<keyword evidence="1" id="KW-1133">Transmembrane helix</keyword>